<evidence type="ECO:0000313" key="2">
    <source>
        <dbReference type="EMBL" id="AJF93826.2"/>
    </source>
</evidence>
<proteinExistence type="predicted"/>
<name>A0AAU8RQ00_CORPS</name>
<feature type="chain" id="PRO_5043829462" description="Secreted protein" evidence="1">
    <location>
        <begin position="27"/>
        <end position="109"/>
    </location>
</feature>
<organism evidence="2 3">
    <name type="scientific">Corynebacterium pseudotuberculosis 258</name>
    <dbReference type="NCBI Taxonomy" id="1168865"/>
    <lineage>
        <taxon>Bacteria</taxon>
        <taxon>Bacillati</taxon>
        <taxon>Actinomycetota</taxon>
        <taxon>Actinomycetes</taxon>
        <taxon>Mycobacteriales</taxon>
        <taxon>Corynebacteriaceae</taxon>
        <taxon>Corynebacterium</taxon>
    </lineage>
</organism>
<evidence type="ECO:0000256" key="1">
    <source>
        <dbReference type="SAM" id="SignalP"/>
    </source>
</evidence>
<dbReference type="RefSeq" id="WP_032802238.1">
    <property type="nucleotide sequence ID" value="NC_017945.3"/>
</dbReference>
<protein>
    <recommendedName>
        <fullName evidence="4">Secreted protein</fullName>
    </recommendedName>
</protein>
<keyword evidence="1" id="KW-0732">Signal</keyword>
<feature type="signal peptide" evidence="1">
    <location>
        <begin position="1"/>
        <end position="26"/>
    </location>
</feature>
<evidence type="ECO:0000313" key="3">
    <source>
        <dbReference type="Proteomes" id="UP000006465"/>
    </source>
</evidence>
<dbReference type="KEGG" id="coe:CP258_00680"/>
<dbReference type="Proteomes" id="UP000006465">
    <property type="component" value="Chromosome"/>
</dbReference>
<dbReference type="AlphaFoldDB" id="A0AAU8RQ00"/>
<reference evidence="2 3" key="1">
    <citation type="journal article" date="2013" name="J. Biotechnol.">
        <title>Genome sequence of Corynebacterium pseudotuberculosis biovar equi strain 258 and prediction of antigenic targets to improve biotechnological vaccine production.</title>
        <authorList>
            <person name="Soares S.C."/>
            <person name="Trost E."/>
            <person name="Ramos R.T."/>
            <person name="Carneiro A.R."/>
            <person name="Santos A.R."/>
            <person name="Pinto A.C."/>
            <person name="Barbosa E."/>
            <person name="Aburjaile F."/>
            <person name="Ali A."/>
            <person name="Diniz C.A."/>
            <person name="Hassan S.S."/>
            <person name="Fiaux K."/>
            <person name="Guimaraes L.C."/>
            <person name="Bakhtiar S.M."/>
            <person name="Pereira U."/>
            <person name="Almeida S.S."/>
            <person name="Abreu V.A."/>
            <person name="Rocha F.S."/>
            <person name="Dorella F.A."/>
            <person name="Miyoshi A."/>
            <person name="Silva A."/>
            <person name="Azevedo V."/>
            <person name="Tauch A."/>
        </authorList>
    </citation>
    <scope>NUCLEOTIDE SEQUENCE [LARGE SCALE GENOMIC DNA]</scope>
    <source>
        <strain evidence="2 3">258</strain>
    </source>
</reference>
<evidence type="ECO:0008006" key="4">
    <source>
        <dbReference type="Google" id="ProtNLM"/>
    </source>
</evidence>
<sequence>MKKKPLVAASLAFALAAVATPTAVSAATESQEQTISFLQSESAAHSDKFAKAMEAGKRAEETNDTGLAMPTALPALVGGIAVKEGAKWAGKQVAKGALTEAGKRLIGIF</sequence>
<gene>
    <name evidence="2" type="ORF">CP258_00680</name>
</gene>
<dbReference type="EMBL" id="CP003540">
    <property type="protein sequence ID" value="AJF93826.2"/>
    <property type="molecule type" value="Genomic_DNA"/>
</dbReference>
<accession>A0AAU8RQ00</accession>